<organism evidence="1 2">
    <name type="scientific">Arsenicibacter rosenii</name>
    <dbReference type="NCBI Taxonomy" id="1750698"/>
    <lineage>
        <taxon>Bacteria</taxon>
        <taxon>Pseudomonadati</taxon>
        <taxon>Bacteroidota</taxon>
        <taxon>Cytophagia</taxon>
        <taxon>Cytophagales</taxon>
        <taxon>Spirosomataceae</taxon>
        <taxon>Arsenicibacter</taxon>
    </lineage>
</organism>
<dbReference type="PANTHER" id="PTHR43167">
    <property type="entry name" value="PUTATIVE (AFU_ORTHOLOGUE AFUA_6G01830)-RELATED"/>
    <property type="match status" value="1"/>
</dbReference>
<accession>A0A1S2VHW4</accession>
<gene>
    <name evidence="1" type="ORF">BLX24_15215</name>
</gene>
<dbReference type="GO" id="GO:0032259">
    <property type="term" value="P:methylation"/>
    <property type="evidence" value="ECO:0007669"/>
    <property type="project" value="UniProtKB-KW"/>
</dbReference>
<dbReference type="Gene3D" id="3.40.50.150">
    <property type="entry name" value="Vaccinia Virus protein VP39"/>
    <property type="match status" value="1"/>
</dbReference>
<dbReference type="SUPFAM" id="SSF53335">
    <property type="entry name" value="S-adenosyl-L-methionine-dependent methyltransferases"/>
    <property type="match status" value="1"/>
</dbReference>
<keyword evidence="2" id="KW-1185">Reference proteome</keyword>
<proteinExistence type="predicted"/>
<protein>
    <submittedName>
        <fullName evidence="1">SAM-dependent methyltransferase</fullName>
    </submittedName>
</protein>
<dbReference type="CDD" id="cd02440">
    <property type="entry name" value="AdoMet_MTases"/>
    <property type="match status" value="1"/>
</dbReference>
<name>A0A1S2VHW4_9BACT</name>
<dbReference type="RefSeq" id="WP_071504012.1">
    <property type="nucleotide sequence ID" value="NZ_MORL01000007.1"/>
</dbReference>
<dbReference type="Pfam" id="PF13578">
    <property type="entry name" value="Methyltransf_24"/>
    <property type="match status" value="1"/>
</dbReference>
<sequence length="261" mass="29686">MIIPYLRYIVRAGNEHSLHSPFLFDLYRQTIRPGRKSAEEPFFTQIEALRRELKQSREELAVVDLGAGSRLTPANTRTVGAIARHSAKPPAYAQLLYRLTQRFQTRTIFDLGTSLGLTTAYLAKGADKTGGFVTSFEGCPATAEKARQHLNRLGCKAVEVVTGDLAETLPRQVDHADRLDLVFFDANHRYTPTVQYFNVCLPKKHNDSVFIFDDIHWSDEMEQAWATIKEHPDVTATVDLFGVGLVFFRKEQLKQHFTLRF</sequence>
<evidence type="ECO:0000313" key="2">
    <source>
        <dbReference type="Proteomes" id="UP000181790"/>
    </source>
</evidence>
<comment type="caution">
    <text evidence="1">The sequence shown here is derived from an EMBL/GenBank/DDBJ whole genome shotgun (WGS) entry which is preliminary data.</text>
</comment>
<keyword evidence="1" id="KW-0808">Transferase</keyword>
<dbReference type="Proteomes" id="UP000181790">
    <property type="component" value="Unassembled WGS sequence"/>
</dbReference>
<dbReference type="AlphaFoldDB" id="A0A1S2VHW4"/>
<dbReference type="PANTHER" id="PTHR43167:SF1">
    <property type="entry name" value="PUTATIVE (AFU_ORTHOLOGUE AFUA_6G01830)-RELATED"/>
    <property type="match status" value="1"/>
</dbReference>
<dbReference type="InterPro" id="IPR029063">
    <property type="entry name" value="SAM-dependent_MTases_sf"/>
</dbReference>
<dbReference type="OrthoDB" id="5464618at2"/>
<evidence type="ECO:0000313" key="1">
    <source>
        <dbReference type="EMBL" id="OIN58341.1"/>
    </source>
</evidence>
<dbReference type="GO" id="GO:0008168">
    <property type="term" value="F:methyltransferase activity"/>
    <property type="evidence" value="ECO:0007669"/>
    <property type="project" value="UniProtKB-KW"/>
</dbReference>
<keyword evidence="1" id="KW-0489">Methyltransferase</keyword>
<reference evidence="1 2" key="1">
    <citation type="submission" date="2016-10" db="EMBL/GenBank/DDBJ databases">
        <title>Arsenicibacter rosenii gen. nov., sp. nov., an efficient arsenic-methylating bacterium isolated from an arsenic-contaminated paddy soil.</title>
        <authorList>
            <person name="Huang K."/>
        </authorList>
    </citation>
    <scope>NUCLEOTIDE SEQUENCE [LARGE SCALE GENOMIC DNA]</scope>
    <source>
        <strain evidence="1 2">SM-1</strain>
    </source>
</reference>
<dbReference type="EMBL" id="MORL01000007">
    <property type="protein sequence ID" value="OIN58341.1"/>
    <property type="molecule type" value="Genomic_DNA"/>
</dbReference>